<evidence type="ECO:0000259" key="10">
    <source>
        <dbReference type="PROSITE" id="PS01180"/>
    </source>
</evidence>
<dbReference type="CDD" id="cd00057">
    <property type="entry name" value="FA58C"/>
    <property type="match status" value="1"/>
</dbReference>
<evidence type="ECO:0008006" key="15">
    <source>
        <dbReference type="Google" id="ProtNLM"/>
    </source>
</evidence>
<feature type="domain" description="LCCL" evidence="12">
    <location>
        <begin position="112"/>
        <end position="207"/>
    </location>
</feature>
<evidence type="ECO:0000256" key="3">
    <source>
        <dbReference type="ARBA" id="ARBA00022692"/>
    </source>
</evidence>
<feature type="transmembrane region" description="Helical" evidence="9">
    <location>
        <begin position="411"/>
        <end position="438"/>
    </location>
</feature>
<reference evidence="13" key="1">
    <citation type="thesis" date="2020" institute="ProQuest LLC" country="789 East Eisenhower Parkway, Ann Arbor, MI, USA">
        <title>Comparative Genomics and Chromosome Evolution.</title>
        <authorList>
            <person name="Mudd A.B."/>
        </authorList>
    </citation>
    <scope>NUCLEOTIDE SEQUENCE</scope>
    <source>
        <strain evidence="13">1538</strain>
        <tissue evidence="13">Blood</tissue>
    </source>
</reference>
<dbReference type="InterPro" id="IPR008979">
    <property type="entry name" value="Galactose-bd-like_sf"/>
</dbReference>
<dbReference type="PROSITE" id="PS01180">
    <property type="entry name" value="CUB"/>
    <property type="match status" value="1"/>
</dbReference>
<evidence type="ECO:0000259" key="12">
    <source>
        <dbReference type="PROSITE" id="PS50820"/>
    </source>
</evidence>
<dbReference type="EMBL" id="DYDO01000004">
    <property type="protein sequence ID" value="DBA26607.1"/>
    <property type="molecule type" value="Genomic_DNA"/>
</dbReference>
<dbReference type="Pfam" id="PF00754">
    <property type="entry name" value="F5_F8_type_C"/>
    <property type="match status" value="1"/>
</dbReference>
<dbReference type="SUPFAM" id="SSF49854">
    <property type="entry name" value="Spermadhesin, CUB domain"/>
    <property type="match status" value="1"/>
</dbReference>
<keyword evidence="6" id="KW-1015">Disulfide bond</keyword>
<feature type="compositionally biased region" description="Basic and acidic residues" evidence="8">
    <location>
        <begin position="384"/>
        <end position="399"/>
    </location>
</feature>
<dbReference type="PROSITE" id="PS50820">
    <property type="entry name" value="LCCL"/>
    <property type="match status" value="1"/>
</dbReference>
<sequence length="668" mass="74843">MVINEDSGTLTSKNYPGTYPNYTQCLINIKVPTGKSLYLKLADLDIESQDCESAHLKIYKGSSSEEIASYCGNQNTVAKELYLDSNEATIRFESRIHISGRGFLINYASSDHPDLITCLARSNHYKDTEFSRYCPAGCKDLAGDISGDIEGYRDTSLLCKAAIHAGVIADELGGQIHVTHQKGASRYRGVLANGIFSKPGSLSDRLFVFNSLDCSTSLTAGHKEEKFSATSSWEWRSENGETVVWSPGKAQLNTQGVSWASNHQSEREWLEIDLGDRRKITGIVTTGSTFPNFNFYVKSYIISFTRDGSKWRTYKGAMNNEEKVLEGNSDYQDQTRNNLIPPVVARALRIIPRTWNQRIAMKVELIGCTLAQSHNSSTHPMWKKPNEKRGKTPVKKEENITEPVPSEENDFGWKLIIVLISVVLVLCLIVTGICICIIRRNRLKTDTYKTEDQKSGCWKQLEQPFMRQQSTEFTISYASDKEEMQKFDFVKCDTEGFEQSLMIGTSTITRKGSTFKPMDTEANNGSPERENHYDFPLRTNEYALPLTYPEPEYATPIIERHVMRDRTFSPEGGYNVPVVSLDRKHSFSGISFSISSSAEDSGGDYQTPHSKHIEECAYDRPKAHSTLAVAADCGDYQKPQYGALAADGYSSPRDCLKPINHTAITALL</sequence>
<dbReference type="PROSITE" id="PS01285">
    <property type="entry name" value="FA58C_1"/>
    <property type="match status" value="1"/>
</dbReference>
<dbReference type="Gene3D" id="2.60.120.290">
    <property type="entry name" value="Spermadhesin, CUB domain"/>
    <property type="match status" value="1"/>
</dbReference>
<proteinExistence type="predicted"/>
<protein>
    <recommendedName>
        <fullName evidence="15">Discoidin, CUB and LCCL domain-containing protein 1</fullName>
    </recommendedName>
</protein>
<organism evidence="13 14">
    <name type="scientific">Pyxicephalus adspersus</name>
    <name type="common">African bullfrog</name>
    <dbReference type="NCBI Taxonomy" id="30357"/>
    <lineage>
        <taxon>Eukaryota</taxon>
        <taxon>Metazoa</taxon>
        <taxon>Chordata</taxon>
        <taxon>Craniata</taxon>
        <taxon>Vertebrata</taxon>
        <taxon>Euteleostomi</taxon>
        <taxon>Amphibia</taxon>
        <taxon>Batrachia</taxon>
        <taxon>Anura</taxon>
        <taxon>Neobatrachia</taxon>
        <taxon>Ranoidea</taxon>
        <taxon>Pyxicephalidae</taxon>
        <taxon>Pyxicephalinae</taxon>
        <taxon>Pyxicephalus</taxon>
    </lineage>
</organism>
<evidence type="ECO:0000256" key="1">
    <source>
        <dbReference type="ARBA" id="ARBA00004479"/>
    </source>
</evidence>
<evidence type="ECO:0000256" key="9">
    <source>
        <dbReference type="SAM" id="Phobius"/>
    </source>
</evidence>
<dbReference type="SUPFAM" id="SSF69848">
    <property type="entry name" value="LCCL domain"/>
    <property type="match status" value="1"/>
</dbReference>
<dbReference type="AlphaFoldDB" id="A0AAV3AJ36"/>
<evidence type="ECO:0000259" key="11">
    <source>
        <dbReference type="PROSITE" id="PS50022"/>
    </source>
</evidence>
<dbReference type="Gene3D" id="2.170.130.20">
    <property type="entry name" value="LCCL-like domain"/>
    <property type="match status" value="1"/>
</dbReference>
<dbReference type="CDD" id="cd00041">
    <property type="entry name" value="CUB"/>
    <property type="match status" value="1"/>
</dbReference>
<dbReference type="InterPro" id="IPR000859">
    <property type="entry name" value="CUB_dom"/>
</dbReference>
<dbReference type="InterPro" id="IPR004043">
    <property type="entry name" value="LCCL"/>
</dbReference>
<dbReference type="FunFam" id="2.60.120.260:FF:000002">
    <property type="entry name" value="Coagulation factor VIII"/>
    <property type="match status" value="1"/>
</dbReference>
<dbReference type="Pfam" id="PF03815">
    <property type="entry name" value="LCCL"/>
    <property type="match status" value="1"/>
</dbReference>
<dbReference type="PROSITE" id="PS50022">
    <property type="entry name" value="FA58C_3"/>
    <property type="match status" value="1"/>
</dbReference>
<evidence type="ECO:0000256" key="4">
    <source>
        <dbReference type="ARBA" id="ARBA00022989"/>
    </source>
</evidence>
<comment type="caution">
    <text evidence="13">The sequence shown here is derived from an EMBL/GenBank/DDBJ whole genome shotgun (WGS) entry which is preliminary data.</text>
</comment>
<dbReference type="PANTHER" id="PTHR46806">
    <property type="entry name" value="F5/8 TYPE C DOMAIN-CONTAINING PROTEIN"/>
    <property type="match status" value="1"/>
</dbReference>
<dbReference type="InterPro" id="IPR000421">
    <property type="entry name" value="FA58C"/>
</dbReference>
<keyword evidence="2" id="KW-0597">Phosphoprotein</keyword>
<dbReference type="SMART" id="SM00231">
    <property type="entry name" value="FA58C"/>
    <property type="match status" value="1"/>
</dbReference>
<accession>A0AAV3AJ36</accession>
<dbReference type="InterPro" id="IPR036609">
    <property type="entry name" value="LCCL_sf"/>
</dbReference>
<keyword evidence="3 9" id="KW-0812">Transmembrane</keyword>
<keyword evidence="4 9" id="KW-1133">Transmembrane helix</keyword>
<dbReference type="SUPFAM" id="SSF49785">
    <property type="entry name" value="Galactose-binding domain-like"/>
    <property type="match status" value="1"/>
</dbReference>
<evidence type="ECO:0000313" key="13">
    <source>
        <dbReference type="EMBL" id="DBA26607.1"/>
    </source>
</evidence>
<feature type="domain" description="CUB" evidence="10">
    <location>
        <begin position="1"/>
        <end position="110"/>
    </location>
</feature>
<dbReference type="GO" id="GO:0038023">
    <property type="term" value="F:signaling receptor activity"/>
    <property type="evidence" value="ECO:0007669"/>
    <property type="project" value="TreeGrafter"/>
</dbReference>
<evidence type="ECO:0000256" key="5">
    <source>
        <dbReference type="ARBA" id="ARBA00023136"/>
    </source>
</evidence>
<comment type="subcellular location">
    <subcellularLocation>
        <location evidence="1">Membrane</location>
        <topology evidence="1">Single-pass type I membrane protein</topology>
    </subcellularLocation>
</comment>
<dbReference type="InterPro" id="IPR050633">
    <property type="entry name" value="Neuropilin_MCO_CoagFactor"/>
</dbReference>
<dbReference type="SMART" id="SM00042">
    <property type="entry name" value="CUB"/>
    <property type="match status" value="1"/>
</dbReference>
<evidence type="ECO:0000256" key="2">
    <source>
        <dbReference type="ARBA" id="ARBA00022553"/>
    </source>
</evidence>
<keyword evidence="14" id="KW-1185">Reference proteome</keyword>
<gene>
    <name evidence="13" type="ORF">GDO54_010848</name>
</gene>
<comment type="caution">
    <text evidence="7">Lacks conserved residue(s) required for the propagation of feature annotation.</text>
</comment>
<evidence type="ECO:0000256" key="7">
    <source>
        <dbReference type="PROSITE-ProRule" id="PRU00059"/>
    </source>
</evidence>
<keyword evidence="5 9" id="KW-0472">Membrane</keyword>
<dbReference type="InterPro" id="IPR035914">
    <property type="entry name" value="Sperma_CUB_dom_sf"/>
</dbReference>
<feature type="region of interest" description="Disordered" evidence="8">
    <location>
        <begin position="376"/>
        <end position="401"/>
    </location>
</feature>
<dbReference type="GO" id="GO:0005886">
    <property type="term" value="C:plasma membrane"/>
    <property type="evidence" value="ECO:0007669"/>
    <property type="project" value="TreeGrafter"/>
</dbReference>
<evidence type="ECO:0000313" key="14">
    <source>
        <dbReference type="Proteomes" id="UP001181693"/>
    </source>
</evidence>
<dbReference type="Pfam" id="PF00431">
    <property type="entry name" value="CUB"/>
    <property type="match status" value="1"/>
</dbReference>
<dbReference type="Gene3D" id="2.60.120.260">
    <property type="entry name" value="Galactose-binding domain-like"/>
    <property type="match status" value="1"/>
</dbReference>
<dbReference type="Proteomes" id="UP001181693">
    <property type="component" value="Unassembled WGS sequence"/>
</dbReference>
<feature type="region of interest" description="Disordered" evidence="8">
    <location>
        <begin position="512"/>
        <end position="532"/>
    </location>
</feature>
<dbReference type="SMART" id="SM00603">
    <property type="entry name" value="LCCL"/>
    <property type="match status" value="1"/>
</dbReference>
<feature type="domain" description="F5/8 type C" evidence="11">
    <location>
        <begin position="214"/>
        <end position="368"/>
    </location>
</feature>
<name>A0AAV3AJ36_PYXAD</name>
<evidence type="ECO:0000256" key="6">
    <source>
        <dbReference type="ARBA" id="ARBA00023157"/>
    </source>
</evidence>
<dbReference type="PANTHER" id="PTHR46806:SF1">
    <property type="entry name" value="DISCOIDIN, CUB AND LCCL DOMAIN-CONTAINING PROTEIN 1"/>
    <property type="match status" value="1"/>
</dbReference>
<evidence type="ECO:0000256" key="8">
    <source>
        <dbReference type="SAM" id="MobiDB-lite"/>
    </source>
</evidence>